<dbReference type="Gene3D" id="3.10.450.50">
    <property type="match status" value="1"/>
</dbReference>
<dbReference type="KEGG" id="abas:ACPOL_3010"/>
<accession>A0A2Z5FZQ5</accession>
<feature type="domain" description="DUF4440" evidence="1">
    <location>
        <begin position="26"/>
        <end position="131"/>
    </location>
</feature>
<evidence type="ECO:0000259" key="1">
    <source>
        <dbReference type="Pfam" id="PF14534"/>
    </source>
</evidence>
<protein>
    <recommendedName>
        <fullName evidence="1">DUF4440 domain-containing protein</fullName>
    </recommendedName>
</protein>
<dbReference type="Pfam" id="PF14534">
    <property type="entry name" value="DUF4440"/>
    <property type="match status" value="1"/>
</dbReference>
<dbReference type="InterPro" id="IPR032710">
    <property type="entry name" value="NTF2-like_dom_sf"/>
</dbReference>
<dbReference type="InterPro" id="IPR027843">
    <property type="entry name" value="DUF4440"/>
</dbReference>
<dbReference type="Proteomes" id="UP000253606">
    <property type="component" value="Chromosome"/>
</dbReference>
<dbReference type="SUPFAM" id="SSF54427">
    <property type="entry name" value="NTF2-like"/>
    <property type="match status" value="1"/>
</dbReference>
<keyword evidence="3" id="KW-1185">Reference proteome</keyword>
<gene>
    <name evidence="2" type="ORF">ACPOL_3010</name>
</gene>
<reference evidence="2 3" key="1">
    <citation type="journal article" date="2018" name="Front. Microbiol.">
        <title>Hydrolytic Capabilities as a Key to Environmental Success: Chitinolytic and Cellulolytic Acidobacteria From Acidic Sub-arctic Soils and Boreal Peatlands.</title>
        <authorList>
            <person name="Belova S.E."/>
            <person name="Ravin N.V."/>
            <person name="Pankratov T.A."/>
            <person name="Rakitin A.L."/>
            <person name="Ivanova A.A."/>
            <person name="Beletsky A.V."/>
            <person name="Mardanov A.V."/>
            <person name="Sinninghe Damste J.S."/>
            <person name="Dedysh S.N."/>
        </authorList>
    </citation>
    <scope>NUCLEOTIDE SEQUENCE [LARGE SCALE GENOMIC DNA]</scope>
    <source>
        <strain evidence="2 3">SBC82</strain>
    </source>
</reference>
<evidence type="ECO:0000313" key="3">
    <source>
        <dbReference type="Proteomes" id="UP000253606"/>
    </source>
</evidence>
<organism evidence="2 3">
    <name type="scientific">Acidisarcina polymorpha</name>
    <dbReference type="NCBI Taxonomy" id="2211140"/>
    <lineage>
        <taxon>Bacteria</taxon>
        <taxon>Pseudomonadati</taxon>
        <taxon>Acidobacteriota</taxon>
        <taxon>Terriglobia</taxon>
        <taxon>Terriglobales</taxon>
        <taxon>Acidobacteriaceae</taxon>
        <taxon>Acidisarcina</taxon>
    </lineage>
</organism>
<sequence length="143" mass="15572">MLVSIFAAAEFGVAQVSQEAHTADEVIAVDKGWTAAEEKGDVAYVDALLLPEYRSVSPDGSTHSKEAIVANTRKTTPERAAMIEKYLVDHPTDMAVTINGDTAVLTFTAVTDAKKLIRSCDIFVYRGGHWHAFYSQHTDAEKA</sequence>
<evidence type="ECO:0000313" key="2">
    <source>
        <dbReference type="EMBL" id="AXC12312.1"/>
    </source>
</evidence>
<proteinExistence type="predicted"/>
<dbReference type="AlphaFoldDB" id="A0A2Z5FZQ5"/>
<name>A0A2Z5FZQ5_9BACT</name>
<dbReference type="EMBL" id="CP030840">
    <property type="protein sequence ID" value="AXC12312.1"/>
    <property type="molecule type" value="Genomic_DNA"/>
</dbReference>